<dbReference type="InterPro" id="IPR000304">
    <property type="entry name" value="Pyrroline-COOH_reductase"/>
</dbReference>
<dbReference type="InterPro" id="IPR028939">
    <property type="entry name" value="P5C_Rdtase_cat_N"/>
</dbReference>
<evidence type="ECO:0000259" key="10">
    <source>
        <dbReference type="Pfam" id="PF14748"/>
    </source>
</evidence>
<dbReference type="PROSITE" id="PS00521">
    <property type="entry name" value="P5CR"/>
    <property type="match status" value="1"/>
</dbReference>
<keyword evidence="5 8" id="KW-0028">Amino-acid biosynthesis</keyword>
<dbReference type="KEGG" id="dfo:Dform_01629"/>
<evidence type="ECO:0000256" key="2">
    <source>
        <dbReference type="ARBA" id="ARBA00022857"/>
    </source>
</evidence>
<sequence>MKIAFIGGGNMGRAMISAIIDKGLAEPEDITVADVKEESREAIVLDLGVFATGSNLAAIKDAEVIILAIKPQNLEDITTDLAGQIDSCQLVLSIIAGKKISTLVNGLKHRAVVRVMPNTPAQIGRGMSVWTATEVVSPKQKESARQILTAMGQELFTPDENDLDKATALSGSGPAYFFLFMEALVDAGVKMGFNPEVARQLVLQTASGSAEYACLSGRDLMELRRMVTSPGGTTAEAIKVFEAGDFKGLVNSAVEAALRRAKELGS</sequence>
<evidence type="ECO:0000256" key="4">
    <source>
        <dbReference type="ARBA" id="ARBA00058118"/>
    </source>
</evidence>
<evidence type="ECO:0000256" key="6">
    <source>
        <dbReference type="NCBIfam" id="TIGR00112"/>
    </source>
</evidence>
<comment type="pathway">
    <text evidence="5 8">Amino-acid biosynthesis; L-proline biosynthesis; L-proline from L-glutamate 5-semialdehyde: step 1/1.</text>
</comment>
<dbReference type="NCBIfam" id="TIGR00112">
    <property type="entry name" value="proC"/>
    <property type="match status" value="1"/>
</dbReference>
<accession>A0A1P8F937</accession>
<dbReference type="Pfam" id="PF03807">
    <property type="entry name" value="F420_oxidored"/>
    <property type="match status" value="1"/>
</dbReference>
<evidence type="ECO:0000256" key="7">
    <source>
        <dbReference type="PIRSR" id="PIRSR000193-1"/>
    </source>
</evidence>
<feature type="domain" description="Pyrroline-5-carboxylate reductase catalytic N-terminal" evidence="9">
    <location>
        <begin position="2"/>
        <end position="97"/>
    </location>
</feature>
<dbReference type="HAMAP" id="MF_01925">
    <property type="entry name" value="P5C_reductase"/>
    <property type="match status" value="1"/>
</dbReference>
<dbReference type="RefSeq" id="WP_076004559.1">
    <property type="nucleotide sequence ID" value="NZ_CP018258.1"/>
</dbReference>
<dbReference type="PANTHER" id="PTHR11645:SF66">
    <property type="entry name" value="PYRROLINE-5-CARBOXYLATE REDUCTASE"/>
    <property type="match status" value="1"/>
</dbReference>
<proteinExistence type="inferred from homology"/>
<feature type="binding site" evidence="7">
    <location>
        <begin position="6"/>
        <end position="11"/>
    </location>
    <ligand>
        <name>NADP(+)</name>
        <dbReference type="ChEBI" id="CHEBI:58349"/>
    </ligand>
</feature>
<dbReference type="PANTHER" id="PTHR11645">
    <property type="entry name" value="PYRROLINE-5-CARBOXYLATE REDUCTASE"/>
    <property type="match status" value="1"/>
</dbReference>
<feature type="domain" description="Pyrroline-5-carboxylate reductase dimerisation" evidence="10">
    <location>
        <begin position="160"/>
        <end position="264"/>
    </location>
</feature>
<dbReference type="GO" id="GO:0004735">
    <property type="term" value="F:pyrroline-5-carboxylate reductase activity"/>
    <property type="evidence" value="ECO:0007669"/>
    <property type="project" value="UniProtKB-UniRule"/>
</dbReference>
<dbReference type="FunFam" id="1.10.3730.10:FF:000001">
    <property type="entry name" value="Pyrroline-5-carboxylate reductase"/>
    <property type="match status" value="1"/>
</dbReference>
<dbReference type="GO" id="GO:0005737">
    <property type="term" value="C:cytoplasm"/>
    <property type="evidence" value="ECO:0007669"/>
    <property type="project" value="UniProtKB-SubCell"/>
</dbReference>
<dbReference type="InterPro" id="IPR053790">
    <property type="entry name" value="P5CR-like_CS"/>
</dbReference>
<keyword evidence="2 5" id="KW-0521">NADP</keyword>
<dbReference type="SUPFAM" id="SSF51735">
    <property type="entry name" value="NAD(P)-binding Rossmann-fold domains"/>
    <property type="match status" value="1"/>
</dbReference>
<dbReference type="STRING" id="1839801.Dform_01629"/>
<keyword evidence="12" id="KW-1185">Reference proteome</keyword>
<comment type="subcellular location">
    <subcellularLocation>
        <location evidence="5">Cytoplasm</location>
    </subcellularLocation>
</comment>
<keyword evidence="3 5" id="KW-0560">Oxidoreductase</keyword>
<reference evidence="12" key="1">
    <citation type="submission" date="2016-11" db="EMBL/GenBank/DDBJ databases">
        <title>Dehalogenimonas formicexedens sp. nov., a chlorinated alkane respiring bacterium isolated from contaminated groundwater.</title>
        <authorList>
            <person name="Key T.A."/>
            <person name="Bowman K.S."/>
            <person name="Lee I."/>
            <person name="Chun J."/>
            <person name="Albuquerque L."/>
            <person name="da Costa M.S."/>
            <person name="Rainey F.A."/>
            <person name="Moe W.M."/>
        </authorList>
    </citation>
    <scope>NUCLEOTIDE SEQUENCE [LARGE SCALE GENOMIC DNA]</scope>
    <source>
        <strain evidence="12">NSZ-14</strain>
    </source>
</reference>
<comment type="catalytic activity">
    <reaction evidence="5">
        <text>L-proline + NAD(+) = (S)-1-pyrroline-5-carboxylate + NADH + 2 H(+)</text>
        <dbReference type="Rhea" id="RHEA:14105"/>
        <dbReference type="ChEBI" id="CHEBI:15378"/>
        <dbReference type="ChEBI" id="CHEBI:17388"/>
        <dbReference type="ChEBI" id="CHEBI:57540"/>
        <dbReference type="ChEBI" id="CHEBI:57945"/>
        <dbReference type="ChEBI" id="CHEBI:60039"/>
        <dbReference type="EC" id="1.5.1.2"/>
    </reaction>
</comment>
<dbReference type="SUPFAM" id="SSF48179">
    <property type="entry name" value="6-phosphogluconate dehydrogenase C-terminal domain-like"/>
    <property type="match status" value="1"/>
</dbReference>
<evidence type="ECO:0000256" key="3">
    <source>
        <dbReference type="ARBA" id="ARBA00023002"/>
    </source>
</evidence>
<comment type="similarity">
    <text evidence="1 5 8">Belongs to the pyrroline-5-carboxylate reductase family.</text>
</comment>
<dbReference type="Gene3D" id="1.10.3730.10">
    <property type="entry name" value="ProC C-terminal domain-like"/>
    <property type="match status" value="1"/>
</dbReference>
<dbReference type="EC" id="1.5.1.2" evidence="5 6"/>
<feature type="binding site" evidence="7">
    <location>
        <begin position="68"/>
        <end position="71"/>
    </location>
    <ligand>
        <name>NADP(+)</name>
        <dbReference type="ChEBI" id="CHEBI:58349"/>
    </ligand>
</feature>
<dbReference type="InterPro" id="IPR036291">
    <property type="entry name" value="NAD(P)-bd_dom_sf"/>
</dbReference>
<evidence type="ECO:0000256" key="1">
    <source>
        <dbReference type="ARBA" id="ARBA00005525"/>
    </source>
</evidence>
<dbReference type="PIRSF" id="PIRSF000193">
    <property type="entry name" value="Pyrrol-5-carb_rd"/>
    <property type="match status" value="1"/>
</dbReference>
<evidence type="ECO:0000256" key="8">
    <source>
        <dbReference type="RuleBase" id="RU003903"/>
    </source>
</evidence>
<dbReference type="Pfam" id="PF14748">
    <property type="entry name" value="P5CR_dimer"/>
    <property type="match status" value="1"/>
</dbReference>
<keyword evidence="5" id="KW-0963">Cytoplasm</keyword>
<evidence type="ECO:0000313" key="12">
    <source>
        <dbReference type="Proteomes" id="UP000185934"/>
    </source>
</evidence>
<dbReference type="Proteomes" id="UP000185934">
    <property type="component" value="Chromosome"/>
</dbReference>
<organism evidence="11 12">
    <name type="scientific">Dehalogenimonas formicexedens</name>
    <dbReference type="NCBI Taxonomy" id="1839801"/>
    <lineage>
        <taxon>Bacteria</taxon>
        <taxon>Bacillati</taxon>
        <taxon>Chloroflexota</taxon>
        <taxon>Dehalococcoidia</taxon>
        <taxon>Dehalococcoidales</taxon>
        <taxon>Dehalococcoidaceae</taxon>
        <taxon>Dehalogenimonas</taxon>
    </lineage>
</organism>
<dbReference type="GO" id="GO:0055129">
    <property type="term" value="P:L-proline biosynthetic process"/>
    <property type="evidence" value="ECO:0007669"/>
    <property type="project" value="UniProtKB-UniRule"/>
</dbReference>
<dbReference type="InterPro" id="IPR008927">
    <property type="entry name" value="6-PGluconate_DH-like_C_sf"/>
</dbReference>
<dbReference type="Gene3D" id="3.40.50.720">
    <property type="entry name" value="NAD(P)-binding Rossmann-like Domain"/>
    <property type="match status" value="1"/>
</dbReference>
<evidence type="ECO:0000313" key="11">
    <source>
        <dbReference type="EMBL" id="APV44950.1"/>
    </source>
</evidence>
<comment type="catalytic activity">
    <reaction evidence="5 8">
        <text>L-proline + NADP(+) = (S)-1-pyrroline-5-carboxylate + NADPH + 2 H(+)</text>
        <dbReference type="Rhea" id="RHEA:14109"/>
        <dbReference type="ChEBI" id="CHEBI:15378"/>
        <dbReference type="ChEBI" id="CHEBI:17388"/>
        <dbReference type="ChEBI" id="CHEBI:57783"/>
        <dbReference type="ChEBI" id="CHEBI:58349"/>
        <dbReference type="ChEBI" id="CHEBI:60039"/>
        <dbReference type="EC" id="1.5.1.2"/>
    </reaction>
</comment>
<protein>
    <recommendedName>
        <fullName evidence="5 6">Pyrroline-5-carboxylate reductase</fullName>
        <shortName evidence="5">P5C reductase</shortName>
        <shortName evidence="5">P5CR</shortName>
        <ecNumber evidence="5 6">1.5.1.2</ecNumber>
    </recommendedName>
    <alternativeName>
        <fullName evidence="5">PCA reductase</fullName>
    </alternativeName>
</protein>
<dbReference type="EMBL" id="CP018258">
    <property type="protein sequence ID" value="APV44950.1"/>
    <property type="molecule type" value="Genomic_DNA"/>
</dbReference>
<dbReference type="InterPro" id="IPR029036">
    <property type="entry name" value="P5CR_dimer"/>
</dbReference>
<dbReference type="AlphaFoldDB" id="A0A1P8F937"/>
<dbReference type="PRINTS" id="PR00086">
    <property type="entry name" value="LLDHDRGNASE"/>
</dbReference>
<feature type="binding site" evidence="7">
    <location>
        <position position="55"/>
    </location>
    <ligand>
        <name>NADPH</name>
        <dbReference type="ChEBI" id="CHEBI:57783"/>
    </ligand>
</feature>
<name>A0A1P8F937_9CHLR</name>
<dbReference type="UniPathway" id="UPA00098">
    <property type="reaction ID" value="UER00361"/>
</dbReference>
<gene>
    <name evidence="5 11" type="primary">proC</name>
    <name evidence="11" type="ORF">Dform_01629</name>
</gene>
<keyword evidence="5 8" id="KW-0641">Proline biosynthesis</keyword>
<dbReference type="InterPro" id="IPR001557">
    <property type="entry name" value="L-lactate/malate_DH"/>
</dbReference>
<dbReference type="OrthoDB" id="9805754at2"/>
<evidence type="ECO:0000256" key="5">
    <source>
        <dbReference type="HAMAP-Rule" id="MF_01925"/>
    </source>
</evidence>
<dbReference type="GO" id="GO:0016616">
    <property type="term" value="F:oxidoreductase activity, acting on the CH-OH group of donors, NAD or NADP as acceptor"/>
    <property type="evidence" value="ECO:0007669"/>
    <property type="project" value="InterPro"/>
</dbReference>
<comment type="function">
    <text evidence="4 5">Catalyzes the reduction of 1-pyrroline-5-carboxylate (PCA) to L-proline.</text>
</comment>
<evidence type="ECO:0000259" key="9">
    <source>
        <dbReference type="Pfam" id="PF03807"/>
    </source>
</evidence>